<dbReference type="AlphaFoldDB" id="A0AAY4EMC6"/>
<keyword evidence="1" id="KW-1133">Transmembrane helix</keyword>
<dbReference type="GO" id="GO:0035082">
    <property type="term" value="P:axoneme assembly"/>
    <property type="evidence" value="ECO:0007669"/>
    <property type="project" value="InterPro"/>
</dbReference>
<dbReference type="Proteomes" id="UP000694580">
    <property type="component" value="Chromosome 8"/>
</dbReference>
<evidence type="ECO:0000256" key="1">
    <source>
        <dbReference type="SAM" id="Phobius"/>
    </source>
</evidence>
<reference evidence="2" key="2">
    <citation type="submission" date="2025-08" db="UniProtKB">
        <authorList>
            <consortium name="Ensembl"/>
        </authorList>
    </citation>
    <scope>IDENTIFICATION</scope>
</reference>
<proteinExistence type="predicted"/>
<protein>
    <submittedName>
        <fullName evidence="2">Uncharacterized protein</fullName>
    </submittedName>
</protein>
<organism evidence="2 3">
    <name type="scientific">Denticeps clupeoides</name>
    <name type="common">denticle herring</name>
    <dbReference type="NCBI Taxonomy" id="299321"/>
    <lineage>
        <taxon>Eukaryota</taxon>
        <taxon>Metazoa</taxon>
        <taxon>Chordata</taxon>
        <taxon>Craniata</taxon>
        <taxon>Vertebrata</taxon>
        <taxon>Euteleostomi</taxon>
        <taxon>Actinopterygii</taxon>
        <taxon>Neopterygii</taxon>
        <taxon>Teleostei</taxon>
        <taxon>Clupei</taxon>
        <taxon>Clupeiformes</taxon>
        <taxon>Denticipitoidei</taxon>
        <taxon>Denticipitidae</taxon>
        <taxon>Denticeps</taxon>
    </lineage>
</organism>
<dbReference type="Ensembl" id="ENSDCDT00010069523.1">
    <property type="protein sequence ID" value="ENSDCDP00010058815.1"/>
    <property type="gene ID" value="ENSDCDG00010033012.1"/>
</dbReference>
<keyword evidence="1" id="KW-0812">Transmembrane</keyword>
<dbReference type="GO" id="GO:0060294">
    <property type="term" value="P:cilium movement involved in cell motility"/>
    <property type="evidence" value="ECO:0007669"/>
    <property type="project" value="InterPro"/>
</dbReference>
<reference evidence="2" key="3">
    <citation type="submission" date="2025-09" db="UniProtKB">
        <authorList>
            <consortium name="Ensembl"/>
        </authorList>
    </citation>
    <scope>IDENTIFICATION</scope>
</reference>
<dbReference type="PANTHER" id="PTHR15977">
    <property type="entry name" value="CILIA- AND FLAGELLA-ASSOCIATED PROTEIN 46"/>
    <property type="match status" value="1"/>
</dbReference>
<reference evidence="2 3" key="1">
    <citation type="submission" date="2020-06" db="EMBL/GenBank/DDBJ databases">
        <authorList>
            <consortium name="Wellcome Sanger Institute Data Sharing"/>
        </authorList>
    </citation>
    <scope>NUCLEOTIDE SEQUENCE [LARGE SCALE GENOMIC DNA]</scope>
</reference>
<dbReference type="PANTHER" id="PTHR15977:SF15">
    <property type="entry name" value="CILIA- AND FLAGELLA-ASSOCIATED PROTEIN 46"/>
    <property type="match status" value="1"/>
</dbReference>
<keyword evidence="1" id="KW-0472">Membrane</keyword>
<dbReference type="GeneTree" id="ENSGT00570000079216"/>
<keyword evidence="3" id="KW-1185">Reference proteome</keyword>
<dbReference type="InterPro" id="IPR039586">
    <property type="entry name" value="CFAP46"/>
</dbReference>
<feature type="transmembrane region" description="Helical" evidence="1">
    <location>
        <begin position="15"/>
        <end position="36"/>
    </location>
</feature>
<accession>A0AAY4EMC6</accession>
<sequence length="324" mass="35573">MCVPNGPVFEFRLNVFSLSHFPAIVCATFFFTHFSFNSSRAHHLQSILFSFLHSPSDSSLIAIMTFTPEDGCTVCEGVSSLRLPADEISQFLSFSFVAEVPVNRVLPPGSIPVDAYSFKYIIVPDTDDCHSETLKKSLEILSQQFTPPLEGLIGSQSIPSLADLKQQLTNCSAFIFYNTERFLAWIPPAKLAVLNMADCKMAILFDLVQNNSQRDIHKSASKLFLEPDLETVLLLSAVGVSSIMMNQWCSTTQANAHNLCTVMEGLMKMGLTSGQTVHSLHLKGPQSSKTDGSVLNVRDTVKKDSPSPSALNFIIYGLPNVVIT</sequence>
<name>A0AAY4EMC6_9TELE</name>
<evidence type="ECO:0000313" key="2">
    <source>
        <dbReference type="Ensembl" id="ENSDCDP00010058815.1"/>
    </source>
</evidence>
<evidence type="ECO:0000313" key="3">
    <source>
        <dbReference type="Proteomes" id="UP000694580"/>
    </source>
</evidence>